<evidence type="ECO:0000313" key="6">
    <source>
        <dbReference type="Proteomes" id="UP000229730"/>
    </source>
</evidence>
<evidence type="ECO:0000256" key="2">
    <source>
        <dbReference type="ARBA" id="ARBA00023002"/>
    </source>
</evidence>
<evidence type="ECO:0000259" key="4">
    <source>
        <dbReference type="Pfam" id="PF22725"/>
    </source>
</evidence>
<dbReference type="RefSeq" id="WP_099471493.1">
    <property type="nucleotide sequence ID" value="NZ_CP041025.1"/>
</dbReference>
<accession>A0A2G4YU90</accession>
<dbReference type="InterPro" id="IPR000683">
    <property type="entry name" value="Gfo/Idh/MocA-like_OxRdtase_N"/>
</dbReference>
<sequence length="329" mass="36631">MTAKRISWGIMGCGNMAQSFCRDLILSDHAVIAAACSRQMSSACALADQFDIAVVTDDFETMLSAPDIDIIYIATPHTEHHSQSLQALRAGKHVLCEKPMALNQRQAREVISLAREKRLFFMEALWTRFFPALKKVRTLINQGAIGAPRLLTADFGYAMAFDPTSRVFNPDLAGGALLDVGIYPLALSRFLFGAPLSLTGEAHIGPSGIDETNSLHLRHEKDVLSRLASAVTVETPQEAVIMGELGRITIAREWWRPDRFRLTQNDGAEEEFSFPLKGQGYLYEIEAVEKCLQTNITECPDMPHAESLGLLQNMDQLRQQWKLYYPGDS</sequence>
<organism evidence="5 6">
    <name type="scientific">Paremcibacter congregatus</name>
    <dbReference type="NCBI Taxonomy" id="2043170"/>
    <lineage>
        <taxon>Bacteria</taxon>
        <taxon>Pseudomonadati</taxon>
        <taxon>Pseudomonadota</taxon>
        <taxon>Alphaproteobacteria</taxon>
        <taxon>Emcibacterales</taxon>
        <taxon>Emcibacteraceae</taxon>
        <taxon>Paremcibacter</taxon>
    </lineage>
</organism>
<protein>
    <submittedName>
        <fullName evidence="5">Dehydrogenase</fullName>
    </submittedName>
</protein>
<feature type="domain" description="GFO/IDH/MocA-like oxidoreductase" evidence="4">
    <location>
        <begin position="134"/>
        <end position="248"/>
    </location>
</feature>
<comment type="similarity">
    <text evidence="1">Belongs to the Gfo/Idh/MocA family.</text>
</comment>
<name>A0A2G4YU90_9PROT</name>
<keyword evidence="6" id="KW-1185">Reference proteome</keyword>
<dbReference type="SUPFAM" id="SSF51735">
    <property type="entry name" value="NAD(P)-binding Rossmann-fold domains"/>
    <property type="match status" value="1"/>
</dbReference>
<dbReference type="GO" id="GO:0000166">
    <property type="term" value="F:nucleotide binding"/>
    <property type="evidence" value="ECO:0007669"/>
    <property type="project" value="InterPro"/>
</dbReference>
<dbReference type="FunCoup" id="A0A2G4YU90">
    <property type="interactions" value="364"/>
</dbReference>
<dbReference type="InterPro" id="IPR050984">
    <property type="entry name" value="Gfo/Idh/MocA_domain"/>
</dbReference>
<dbReference type="InterPro" id="IPR055170">
    <property type="entry name" value="GFO_IDH_MocA-like_dom"/>
</dbReference>
<dbReference type="SUPFAM" id="SSF55347">
    <property type="entry name" value="Glyceraldehyde-3-phosphate dehydrogenase-like, C-terminal domain"/>
    <property type="match status" value="1"/>
</dbReference>
<comment type="caution">
    <text evidence="5">The sequence shown here is derived from an EMBL/GenBank/DDBJ whole genome shotgun (WGS) entry which is preliminary data.</text>
</comment>
<evidence type="ECO:0000259" key="3">
    <source>
        <dbReference type="Pfam" id="PF01408"/>
    </source>
</evidence>
<dbReference type="PANTHER" id="PTHR22604:SF105">
    <property type="entry name" value="TRANS-1,2-DIHYDROBENZENE-1,2-DIOL DEHYDROGENASE"/>
    <property type="match status" value="1"/>
</dbReference>
<dbReference type="Gene3D" id="3.30.360.10">
    <property type="entry name" value="Dihydrodipicolinate Reductase, domain 2"/>
    <property type="match status" value="1"/>
</dbReference>
<feature type="domain" description="Gfo/Idh/MocA-like oxidoreductase N-terminal" evidence="3">
    <location>
        <begin position="7"/>
        <end position="122"/>
    </location>
</feature>
<dbReference type="InterPro" id="IPR036291">
    <property type="entry name" value="NAD(P)-bd_dom_sf"/>
</dbReference>
<reference evidence="5 6" key="1">
    <citation type="submission" date="2017-10" db="EMBL/GenBank/DDBJ databases">
        <title>Frigbacter circumglobatus gen. nov. sp. nov., isolated from sediment cultured in situ.</title>
        <authorList>
            <person name="Zhao Z."/>
        </authorList>
    </citation>
    <scope>NUCLEOTIDE SEQUENCE [LARGE SCALE GENOMIC DNA]</scope>
    <source>
        <strain evidence="5 6">ZYL</strain>
    </source>
</reference>
<dbReference type="AlphaFoldDB" id="A0A2G4YU90"/>
<dbReference type="EMBL" id="PDEM01000009">
    <property type="protein sequence ID" value="PHZ85908.1"/>
    <property type="molecule type" value="Genomic_DNA"/>
</dbReference>
<keyword evidence="2" id="KW-0560">Oxidoreductase</keyword>
<dbReference type="Proteomes" id="UP000229730">
    <property type="component" value="Unassembled WGS sequence"/>
</dbReference>
<proteinExistence type="inferred from homology"/>
<evidence type="ECO:0000256" key="1">
    <source>
        <dbReference type="ARBA" id="ARBA00010928"/>
    </source>
</evidence>
<dbReference type="GO" id="GO:0016491">
    <property type="term" value="F:oxidoreductase activity"/>
    <property type="evidence" value="ECO:0007669"/>
    <property type="project" value="UniProtKB-KW"/>
</dbReference>
<dbReference type="OrthoDB" id="9792935at2"/>
<dbReference type="Pfam" id="PF01408">
    <property type="entry name" value="GFO_IDH_MocA"/>
    <property type="match status" value="1"/>
</dbReference>
<dbReference type="Gene3D" id="3.40.50.720">
    <property type="entry name" value="NAD(P)-binding Rossmann-like Domain"/>
    <property type="match status" value="1"/>
</dbReference>
<evidence type="ECO:0000313" key="5">
    <source>
        <dbReference type="EMBL" id="PHZ85908.1"/>
    </source>
</evidence>
<dbReference type="InParanoid" id="A0A2G4YU90"/>
<dbReference type="Pfam" id="PF22725">
    <property type="entry name" value="GFO_IDH_MocA_C3"/>
    <property type="match status" value="1"/>
</dbReference>
<gene>
    <name evidence="5" type="ORF">CRD36_04330</name>
</gene>
<dbReference type="PANTHER" id="PTHR22604">
    <property type="entry name" value="OXIDOREDUCTASES"/>
    <property type="match status" value="1"/>
</dbReference>